<dbReference type="EMBL" id="MDCO01000006">
    <property type="protein sequence ID" value="OEJ15168.1"/>
    <property type="molecule type" value="Genomic_DNA"/>
</dbReference>
<dbReference type="InterPro" id="IPR008838">
    <property type="entry name" value="Variable_surface_protein_TREHY"/>
</dbReference>
<protein>
    <submittedName>
        <fullName evidence="1">Uncharacterized protein</fullName>
    </submittedName>
</protein>
<dbReference type="Proteomes" id="UP000095247">
    <property type="component" value="Unassembled WGS sequence"/>
</dbReference>
<name>A0A1E5NG78_9SPIR</name>
<organism evidence="1 2">
    <name type="scientific">Brachyspira hampsonii</name>
    <dbReference type="NCBI Taxonomy" id="1287055"/>
    <lineage>
        <taxon>Bacteria</taxon>
        <taxon>Pseudomonadati</taxon>
        <taxon>Spirochaetota</taxon>
        <taxon>Spirochaetia</taxon>
        <taxon>Brachyspirales</taxon>
        <taxon>Brachyspiraceae</taxon>
        <taxon>Brachyspira</taxon>
    </lineage>
</organism>
<proteinExistence type="predicted"/>
<dbReference type="AlphaFoldDB" id="A0A1E5NG78"/>
<evidence type="ECO:0000313" key="2">
    <source>
        <dbReference type="Proteomes" id="UP000095247"/>
    </source>
</evidence>
<dbReference type="Pfam" id="PF05540">
    <property type="entry name" value="Serpulina_VSP"/>
    <property type="match status" value="1"/>
</dbReference>
<comment type="caution">
    <text evidence="1">The sequence shown here is derived from an EMBL/GenBank/DDBJ whole genome shotgun (WGS) entry which is preliminary data.</text>
</comment>
<accession>A0A1E5NG78</accession>
<reference evidence="1 2" key="1">
    <citation type="submission" date="2016-08" db="EMBL/GenBank/DDBJ databases">
        <title>Characterization and recognition of Brachyspira hampsonii sp. nov., a novel intestinal spirochete that is pathogenic to pigs.</title>
        <authorList>
            <person name="Mirajkar N."/>
            <person name="La T."/>
            <person name="Phillips N."/>
            <person name="Hampson D."/>
            <person name="Gebhart C."/>
        </authorList>
    </citation>
    <scope>NUCLEOTIDE SEQUENCE [LARGE SCALE GENOMIC DNA]</scope>
    <source>
        <strain evidence="1 2">P280/1</strain>
    </source>
</reference>
<gene>
    <name evidence="1" type="ORF">BFL38_12720</name>
</gene>
<sequence length="103" mass="11454">MGITANSDIVTLYVEPSLGYTAAYDGKLTANAVGGPTDPKVKHSLAWGAYTELYIRPTQDLEWYFEMDVNNSCEVYYMPPNAKDGKDAIHGFVHGSQIKTRYN</sequence>
<evidence type="ECO:0000313" key="1">
    <source>
        <dbReference type="EMBL" id="OEJ15168.1"/>
    </source>
</evidence>